<reference evidence="1 3" key="1">
    <citation type="journal article" date="2011" name="Nature">
        <title>The Medicago genome provides insight into the evolution of rhizobial symbioses.</title>
        <authorList>
            <person name="Young N.D."/>
            <person name="Debelle F."/>
            <person name="Oldroyd G.E."/>
            <person name="Geurts R."/>
            <person name="Cannon S.B."/>
            <person name="Udvardi M.K."/>
            <person name="Benedito V.A."/>
            <person name="Mayer K.F."/>
            <person name="Gouzy J."/>
            <person name="Schoof H."/>
            <person name="Van de Peer Y."/>
            <person name="Proost S."/>
            <person name="Cook D.R."/>
            <person name="Meyers B.C."/>
            <person name="Spannagl M."/>
            <person name="Cheung F."/>
            <person name="De Mita S."/>
            <person name="Krishnakumar V."/>
            <person name="Gundlach H."/>
            <person name="Zhou S."/>
            <person name="Mudge J."/>
            <person name="Bharti A.K."/>
            <person name="Murray J.D."/>
            <person name="Naoumkina M.A."/>
            <person name="Rosen B."/>
            <person name="Silverstein K.A."/>
            <person name="Tang H."/>
            <person name="Rombauts S."/>
            <person name="Zhao P.X."/>
            <person name="Zhou P."/>
            <person name="Barbe V."/>
            <person name="Bardou P."/>
            <person name="Bechner M."/>
            <person name="Bellec A."/>
            <person name="Berger A."/>
            <person name="Berges H."/>
            <person name="Bidwell S."/>
            <person name="Bisseling T."/>
            <person name="Choisne N."/>
            <person name="Couloux A."/>
            <person name="Denny R."/>
            <person name="Deshpande S."/>
            <person name="Dai X."/>
            <person name="Doyle J.J."/>
            <person name="Dudez A.M."/>
            <person name="Farmer A.D."/>
            <person name="Fouteau S."/>
            <person name="Franken C."/>
            <person name="Gibelin C."/>
            <person name="Gish J."/>
            <person name="Goldstein S."/>
            <person name="Gonzalez A.J."/>
            <person name="Green P.J."/>
            <person name="Hallab A."/>
            <person name="Hartog M."/>
            <person name="Hua A."/>
            <person name="Humphray S.J."/>
            <person name="Jeong D.H."/>
            <person name="Jing Y."/>
            <person name="Jocker A."/>
            <person name="Kenton S.M."/>
            <person name="Kim D.J."/>
            <person name="Klee K."/>
            <person name="Lai H."/>
            <person name="Lang C."/>
            <person name="Lin S."/>
            <person name="Macmil S.L."/>
            <person name="Magdelenat G."/>
            <person name="Matthews L."/>
            <person name="McCorrison J."/>
            <person name="Monaghan E.L."/>
            <person name="Mun J.H."/>
            <person name="Najar F.Z."/>
            <person name="Nicholson C."/>
            <person name="Noirot C."/>
            <person name="O'Bleness M."/>
            <person name="Paule C.R."/>
            <person name="Poulain J."/>
            <person name="Prion F."/>
            <person name="Qin B."/>
            <person name="Qu C."/>
            <person name="Retzel E.F."/>
            <person name="Riddle C."/>
            <person name="Sallet E."/>
            <person name="Samain S."/>
            <person name="Samson N."/>
            <person name="Sanders I."/>
            <person name="Saurat O."/>
            <person name="Scarpelli C."/>
            <person name="Schiex T."/>
            <person name="Segurens B."/>
            <person name="Severin A.J."/>
            <person name="Sherrier D.J."/>
            <person name="Shi R."/>
            <person name="Sims S."/>
            <person name="Singer S.R."/>
            <person name="Sinharoy S."/>
            <person name="Sterck L."/>
            <person name="Viollet A."/>
            <person name="Wang B.B."/>
            <person name="Wang K."/>
            <person name="Wang M."/>
            <person name="Wang X."/>
            <person name="Warfsmann J."/>
            <person name="Weissenbach J."/>
            <person name="White D.D."/>
            <person name="White J.D."/>
            <person name="Wiley G.B."/>
            <person name="Wincker P."/>
            <person name="Xing Y."/>
            <person name="Yang L."/>
            <person name="Yao Z."/>
            <person name="Ying F."/>
            <person name="Zhai J."/>
            <person name="Zhou L."/>
            <person name="Zuber A."/>
            <person name="Denarie J."/>
            <person name="Dixon R.A."/>
            <person name="May G.D."/>
            <person name="Schwartz D.C."/>
            <person name="Rogers J."/>
            <person name="Quetier F."/>
            <person name="Town C.D."/>
            <person name="Roe B.A."/>
        </authorList>
    </citation>
    <scope>NUCLEOTIDE SEQUENCE [LARGE SCALE GENOMIC DNA]</scope>
    <source>
        <strain evidence="1">A17</strain>
        <strain evidence="2 3">cv. Jemalong A17</strain>
    </source>
</reference>
<sequence>MGVPNMDPKNKGPSMDLCILPTTTGYPKINYKRLEQGIRGTVVVSQKLLEGRWNLKRVGKENLGALIVMKAHQIGRLYVLQGSTVTGTAAVSSSMSSFEVQVIGPWPFASESVLPSQCPGIHPMHSFRDSHMSILLFYCLCNLFLHNRNKNPTNFCYFNFNFI</sequence>
<keyword evidence="3" id="KW-1185">Reference proteome</keyword>
<evidence type="ECO:0000313" key="1">
    <source>
        <dbReference type="EMBL" id="AES73898.1"/>
    </source>
</evidence>
<dbReference type="PANTHER" id="PTHR37773:SF1">
    <property type="entry name" value="TRANSMEMBRANE PROTEIN"/>
    <property type="match status" value="1"/>
</dbReference>
<evidence type="ECO:0000313" key="3">
    <source>
        <dbReference type="Proteomes" id="UP000002051"/>
    </source>
</evidence>
<protein>
    <submittedName>
        <fullName evidence="1 2">Uncharacterized protein</fullName>
    </submittedName>
</protein>
<evidence type="ECO:0000313" key="2">
    <source>
        <dbReference type="EnsemblPlants" id="AES73898"/>
    </source>
</evidence>
<dbReference type="AlphaFoldDB" id="G7J3J1"/>
<dbReference type="InterPro" id="IPR044987">
    <property type="entry name" value="AtMg00030-like"/>
</dbReference>
<dbReference type="EMBL" id="CM001219">
    <property type="protein sequence ID" value="AES73898.1"/>
    <property type="molecule type" value="Genomic_DNA"/>
</dbReference>
<accession>G7J3J1</accession>
<dbReference type="PANTHER" id="PTHR37773">
    <property type="entry name" value="TRANSMEMBRANE PROTEIN"/>
    <property type="match status" value="1"/>
</dbReference>
<organism evidence="1 3">
    <name type="scientific">Medicago truncatula</name>
    <name type="common">Barrel medic</name>
    <name type="synonym">Medicago tribuloides</name>
    <dbReference type="NCBI Taxonomy" id="3880"/>
    <lineage>
        <taxon>Eukaryota</taxon>
        <taxon>Viridiplantae</taxon>
        <taxon>Streptophyta</taxon>
        <taxon>Embryophyta</taxon>
        <taxon>Tracheophyta</taxon>
        <taxon>Spermatophyta</taxon>
        <taxon>Magnoliopsida</taxon>
        <taxon>eudicotyledons</taxon>
        <taxon>Gunneridae</taxon>
        <taxon>Pentapetalae</taxon>
        <taxon>rosids</taxon>
        <taxon>fabids</taxon>
        <taxon>Fabales</taxon>
        <taxon>Fabaceae</taxon>
        <taxon>Papilionoideae</taxon>
        <taxon>50 kb inversion clade</taxon>
        <taxon>NPAAA clade</taxon>
        <taxon>Hologalegina</taxon>
        <taxon>IRL clade</taxon>
        <taxon>Trifolieae</taxon>
        <taxon>Medicago</taxon>
    </lineage>
</organism>
<name>G7J3J1_MEDTR</name>
<dbReference type="HOGENOM" id="CLU_1629538_0_0_1"/>
<gene>
    <name evidence="1" type="ordered locus">MTR_3g110480</name>
</gene>
<dbReference type="PaxDb" id="3880-AES73898"/>
<reference evidence="1 3" key="2">
    <citation type="journal article" date="2014" name="BMC Genomics">
        <title>An improved genome release (version Mt4.0) for the model legume Medicago truncatula.</title>
        <authorList>
            <person name="Tang H."/>
            <person name="Krishnakumar V."/>
            <person name="Bidwell S."/>
            <person name="Rosen B."/>
            <person name="Chan A."/>
            <person name="Zhou S."/>
            <person name="Gentzbittel L."/>
            <person name="Childs K.L."/>
            <person name="Yandell M."/>
            <person name="Gundlach H."/>
            <person name="Mayer K.F."/>
            <person name="Schwartz D.C."/>
            <person name="Town C.D."/>
        </authorList>
    </citation>
    <scope>GENOME REANNOTATION</scope>
    <source>
        <strain evidence="2 3">cv. Jemalong A17</strain>
    </source>
</reference>
<reference evidence="2" key="3">
    <citation type="submission" date="2015-04" db="UniProtKB">
        <authorList>
            <consortium name="EnsemblPlants"/>
        </authorList>
    </citation>
    <scope>IDENTIFICATION</scope>
    <source>
        <strain evidence="2">cv. Jemalong A17</strain>
    </source>
</reference>
<dbReference type="Proteomes" id="UP000002051">
    <property type="component" value="Chromosome 3"/>
</dbReference>
<proteinExistence type="predicted"/>
<dbReference type="EnsemblPlants" id="AES73898">
    <property type="protein sequence ID" value="AES73898"/>
    <property type="gene ID" value="MTR_3g110480"/>
</dbReference>